<dbReference type="SUPFAM" id="SSF56672">
    <property type="entry name" value="DNA/RNA polymerases"/>
    <property type="match status" value="1"/>
</dbReference>
<evidence type="ECO:0000313" key="1">
    <source>
        <dbReference type="EMBL" id="RDY09246.1"/>
    </source>
</evidence>
<comment type="caution">
    <text evidence="1">The sequence shown here is derived from an EMBL/GenBank/DDBJ whole genome shotgun (WGS) entry which is preliminary data.</text>
</comment>
<dbReference type="InterPro" id="IPR043502">
    <property type="entry name" value="DNA/RNA_pol_sf"/>
</dbReference>
<dbReference type="PANTHER" id="PTHR48475:SF2">
    <property type="entry name" value="RIBONUCLEASE H"/>
    <property type="match status" value="1"/>
</dbReference>
<proteinExistence type="predicted"/>
<evidence type="ECO:0008006" key="3">
    <source>
        <dbReference type="Google" id="ProtNLM"/>
    </source>
</evidence>
<protein>
    <recommendedName>
        <fullName evidence="3">Reverse transcriptase RNase H-like domain-containing protein</fullName>
    </recommendedName>
</protein>
<name>A0A371I2H3_MUCPR</name>
<dbReference type="Proteomes" id="UP000257109">
    <property type="component" value="Unassembled WGS sequence"/>
</dbReference>
<organism evidence="1 2">
    <name type="scientific">Mucuna pruriens</name>
    <name type="common">Velvet bean</name>
    <name type="synonym">Dolichos pruriens</name>
    <dbReference type="NCBI Taxonomy" id="157652"/>
    <lineage>
        <taxon>Eukaryota</taxon>
        <taxon>Viridiplantae</taxon>
        <taxon>Streptophyta</taxon>
        <taxon>Embryophyta</taxon>
        <taxon>Tracheophyta</taxon>
        <taxon>Spermatophyta</taxon>
        <taxon>Magnoliopsida</taxon>
        <taxon>eudicotyledons</taxon>
        <taxon>Gunneridae</taxon>
        <taxon>Pentapetalae</taxon>
        <taxon>rosids</taxon>
        <taxon>fabids</taxon>
        <taxon>Fabales</taxon>
        <taxon>Fabaceae</taxon>
        <taxon>Papilionoideae</taxon>
        <taxon>50 kb inversion clade</taxon>
        <taxon>NPAAA clade</taxon>
        <taxon>indigoferoid/millettioid clade</taxon>
        <taxon>Phaseoleae</taxon>
        <taxon>Mucuna</taxon>
    </lineage>
</organism>
<dbReference type="AlphaFoldDB" id="A0A371I2H3"/>
<reference evidence="1" key="1">
    <citation type="submission" date="2018-05" db="EMBL/GenBank/DDBJ databases">
        <title>Draft genome of Mucuna pruriens seed.</title>
        <authorList>
            <person name="Nnadi N.E."/>
            <person name="Vos R."/>
            <person name="Hasami M.H."/>
            <person name="Devisetty U.K."/>
            <person name="Aguiy J.C."/>
        </authorList>
    </citation>
    <scope>NUCLEOTIDE SEQUENCE [LARGE SCALE GENOMIC DNA]</scope>
    <source>
        <strain evidence="1">JCA_2017</strain>
    </source>
</reference>
<sequence>MALACFLSRSVEKAILVFQCMRKIDRFRWTNDCEIAFQELKTMLESPLILANRLKSHQVIVRTNLPVKQILRKPDLVGRMVGWAVELSEFDIVFEKRGHIKA</sequence>
<keyword evidence="2" id="KW-1185">Reference proteome</keyword>
<dbReference type="PANTHER" id="PTHR48475">
    <property type="entry name" value="RIBONUCLEASE H"/>
    <property type="match status" value="1"/>
</dbReference>
<gene>
    <name evidence="1" type="ORF">CR513_06411</name>
</gene>
<dbReference type="OrthoDB" id="1303608at2759"/>
<accession>A0A371I2H3</accession>
<feature type="non-terminal residue" evidence="1">
    <location>
        <position position="1"/>
    </location>
</feature>
<evidence type="ECO:0000313" key="2">
    <source>
        <dbReference type="Proteomes" id="UP000257109"/>
    </source>
</evidence>
<dbReference type="EMBL" id="QJKJ01001092">
    <property type="protein sequence ID" value="RDY09246.1"/>
    <property type="molecule type" value="Genomic_DNA"/>
</dbReference>